<keyword evidence="3" id="KW-1185">Reference proteome</keyword>
<sequence>MRKTGVSCRISSGPSKTVKESGVADRKRLQLNVVPDVRIMEKTGLYLSHRIWNLSPAPPTPTPPPQTCTEDGEDFTTENKKFCSRKFAQDIAPRAPELTLALPGGWRMIFPRWQSLIRYLVGDRPHTGKLASPTGKLPTP</sequence>
<dbReference type="EMBL" id="BPLQ01015067">
    <property type="protein sequence ID" value="GIY85629.1"/>
    <property type="molecule type" value="Genomic_DNA"/>
</dbReference>
<protein>
    <submittedName>
        <fullName evidence="2">Uncharacterized protein</fullName>
    </submittedName>
</protein>
<organism evidence="2 3">
    <name type="scientific">Caerostris darwini</name>
    <dbReference type="NCBI Taxonomy" id="1538125"/>
    <lineage>
        <taxon>Eukaryota</taxon>
        <taxon>Metazoa</taxon>
        <taxon>Ecdysozoa</taxon>
        <taxon>Arthropoda</taxon>
        <taxon>Chelicerata</taxon>
        <taxon>Arachnida</taxon>
        <taxon>Araneae</taxon>
        <taxon>Araneomorphae</taxon>
        <taxon>Entelegynae</taxon>
        <taxon>Araneoidea</taxon>
        <taxon>Araneidae</taxon>
        <taxon>Caerostris</taxon>
    </lineage>
</organism>
<gene>
    <name evidence="2" type="ORF">CDAR_205551</name>
</gene>
<feature type="compositionally biased region" description="Pro residues" evidence="1">
    <location>
        <begin position="56"/>
        <end position="66"/>
    </location>
</feature>
<reference evidence="2 3" key="1">
    <citation type="submission" date="2021-06" db="EMBL/GenBank/DDBJ databases">
        <title>Caerostris darwini draft genome.</title>
        <authorList>
            <person name="Kono N."/>
            <person name="Arakawa K."/>
        </authorList>
    </citation>
    <scope>NUCLEOTIDE SEQUENCE [LARGE SCALE GENOMIC DNA]</scope>
</reference>
<proteinExistence type="predicted"/>
<evidence type="ECO:0000313" key="2">
    <source>
        <dbReference type="EMBL" id="GIY85629.1"/>
    </source>
</evidence>
<feature type="region of interest" description="Disordered" evidence="1">
    <location>
        <begin position="1"/>
        <end position="21"/>
    </location>
</feature>
<name>A0AAV4WTQ4_9ARAC</name>
<accession>A0AAV4WTQ4</accession>
<dbReference type="AlphaFoldDB" id="A0AAV4WTQ4"/>
<evidence type="ECO:0000256" key="1">
    <source>
        <dbReference type="SAM" id="MobiDB-lite"/>
    </source>
</evidence>
<dbReference type="Proteomes" id="UP001054837">
    <property type="component" value="Unassembled WGS sequence"/>
</dbReference>
<comment type="caution">
    <text evidence="2">The sequence shown here is derived from an EMBL/GenBank/DDBJ whole genome shotgun (WGS) entry which is preliminary data.</text>
</comment>
<feature type="region of interest" description="Disordered" evidence="1">
    <location>
        <begin position="56"/>
        <end position="75"/>
    </location>
</feature>
<evidence type="ECO:0000313" key="3">
    <source>
        <dbReference type="Proteomes" id="UP001054837"/>
    </source>
</evidence>